<protein>
    <submittedName>
        <fullName evidence="1">Terminase</fullName>
    </submittedName>
</protein>
<dbReference type="RefSeq" id="WP_075294025.1">
    <property type="nucleotide sequence ID" value="NZ_CP018802.1"/>
</dbReference>
<dbReference type="AlphaFoldDB" id="A0A9Q7E5M7"/>
<reference evidence="1 2" key="1">
    <citation type="submission" date="2020-12" db="EMBL/GenBank/DDBJ databases">
        <title>ASc-MMNZ-VFA-070.</title>
        <authorList>
            <person name="Schryvers A."/>
            <person name="Mostafa Nazari M."/>
            <person name="Farshchi Andisi V."/>
            <person name="Timsit E."/>
            <person name="Walter Morck D."/>
        </authorList>
    </citation>
    <scope>NUCLEOTIDE SEQUENCE [LARGE SCALE GENOMIC DNA]</scope>
    <source>
        <strain evidence="1 2">ASc-MMNZ-VFA-070</strain>
    </source>
</reference>
<keyword evidence="2" id="KW-1185">Reference proteome</keyword>
<evidence type="ECO:0000313" key="1">
    <source>
        <dbReference type="EMBL" id="QQF82730.1"/>
    </source>
</evidence>
<proteinExistence type="predicted"/>
<name>A0A9Q7E5M7_HISSO</name>
<evidence type="ECO:0000313" key="2">
    <source>
        <dbReference type="Proteomes" id="UP000595373"/>
    </source>
</evidence>
<organism evidence="1 2">
    <name type="scientific">Histophilus somni</name>
    <name type="common">Haemophilus somnus</name>
    <dbReference type="NCBI Taxonomy" id="731"/>
    <lineage>
        <taxon>Bacteria</taxon>
        <taxon>Pseudomonadati</taxon>
        <taxon>Pseudomonadota</taxon>
        <taxon>Gammaproteobacteria</taxon>
        <taxon>Pasteurellales</taxon>
        <taxon>Pasteurellaceae</taxon>
        <taxon>Histophilus</taxon>
    </lineage>
</organism>
<dbReference type="EMBL" id="CP066558">
    <property type="protein sequence ID" value="QQF82730.1"/>
    <property type="molecule type" value="Genomic_DNA"/>
</dbReference>
<sequence length="231" mass="26608">MAKKNWKALQIEYLKANAKTGITVKDWCEKKGLKFASAKRYIKKPETMFNQSESRQTVRKEKQAEAIIHQENCELNCETDEKTAKRKQRSYVNSQTARKHGGYARYFKDKSAFDVVVDFSLKDEIDLMRQRAVSAVESIEKFTALLANANTAEEKSLYAKLIESTDKALERAVGRIENLNHTDNNIANLLSQIELRKVQSKKVMAETEKLKQEMNAKTAGHHKLEYLQEFN</sequence>
<gene>
    <name evidence="1" type="ORF">JFL49_02085</name>
</gene>
<dbReference type="OrthoDB" id="8227562at2"/>
<accession>A0A9Q7E5M7</accession>
<dbReference type="Proteomes" id="UP000595373">
    <property type="component" value="Chromosome"/>
</dbReference>